<dbReference type="InterPro" id="IPR000644">
    <property type="entry name" value="CBS_dom"/>
</dbReference>
<dbReference type="RefSeq" id="WP_189495029.1">
    <property type="nucleotide sequence ID" value="NZ_BMZH01000002.1"/>
</dbReference>
<dbReference type="CDD" id="cd04623">
    <property type="entry name" value="CBS_pair_bac_euk"/>
    <property type="match status" value="1"/>
</dbReference>
<evidence type="ECO:0000256" key="1">
    <source>
        <dbReference type="ARBA" id="ARBA00023122"/>
    </source>
</evidence>
<dbReference type="PANTHER" id="PTHR43080">
    <property type="entry name" value="CBS DOMAIN-CONTAINING PROTEIN CBSX3, MITOCHONDRIAL"/>
    <property type="match status" value="1"/>
</dbReference>
<evidence type="ECO:0000256" key="2">
    <source>
        <dbReference type="PROSITE-ProRule" id="PRU00703"/>
    </source>
</evidence>
<name>A0A8J3CQ40_9PROT</name>
<feature type="domain" description="CBS" evidence="3">
    <location>
        <begin position="76"/>
        <end position="132"/>
    </location>
</feature>
<protein>
    <submittedName>
        <fullName evidence="4">Inosine-5-monophosphate dehydrogenase</fullName>
    </submittedName>
</protein>
<dbReference type="SUPFAM" id="SSF54631">
    <property type="entry name" value="CBS-domain pair"/>
    <property type="match status" value="1"/>
</dbReference>
<evidence type="ECO:0000259" key="3">
    <source>
        <dbReference type="PROSITE" id="PS51371"/>
    </source>
</evidence>
<evidence type="ECO:0000313" key="5">
    <source>
        <dbReference type="Proteomes" id="UP000634004"/>
    </source>
</evidence>
<accession>A0A8J3CQ40</accession>
<dbReference type="AlphaFoldDB" id="A0A8J3CQ40"/>
<sequence length="143" mass="15483">MSVKAILDAKGQQIYTVPETAKLREAIALLNDKNIGVVLITNSAGKLAGILSERDIVRRSLLQETGFRDELVTKSMTKNVLSVSPIASIDDVMEIMTNSHIRHVPVLDGDEIKGLISIGDVVKRKIAQAENEAAAMRDYIAAG</sequence>
<reference evidence="4" key="1">
    <citation type="journal article" date="2014" name="Int. J. Syst. Evol. Microbiol.">
        <title>Complete genome sequence of Corynebacterium casei LMG S-19264T (=DSM 44701T), isolated from a smear-ripened cheese.</title>
        <authorList>
            <consortium name="US DOE Joint Genome Institute (JGI-PGF)"/>
            <person name="Walter F."/>
            <person name="Albersmeier A."/>
            <person name="Kalinowski J."/>
            <person name="Ruckert C."/>
        </authorList>
    </citation>
    <scope>NUCLEOTIDE SEQUENCE</scope>
    <source>
        <strain evidence="4">KCTC 32513</strain>
    </source>
</reference>
<gene>
    <name evidence="4" type="ORF">GCM10009069_04600</name>
</gene>
<keyword evidence="5" id="KW-1185">Reference proteome</keyword>
<dbReference type="Gene3D" id="3.10.580.10">
    <property type="entry name" value="CBS-domain"/>
    <property type="match status" value="1"/>
</dbReference>
<dbReference type="Pfam" id="PF00571">
    <property type="entry name" value="CBS"/>
    <property type="match status" value="2"/>
</dbReference>
<dbReference type="InterPro" id="IPR044725">
    <property type="entry name" value="CBSX3_CBS_dom"/>
</dbReference>
<dbReference type="InterPro" id="IPR046342">
    <property type="entry name" value="CBS_dom_sf"/>
</dbReference>
<evidence type="ECO:0000313" key="4">
    <source>
        <dbReference type="EMBL" id="GHA84568.1"/>
    </source>
</evidence>
<dbReference type="EMBL" id="BMZH01000002">
    <property type="protein sequence ID" value="GHA84568.1"/>
    <property type="molecule type" value="Genomic_DNA"/>
</dbReference>
<proteinExistence type="predicted"/>
<comment type="caution">
    <text evidence="4">The sequence shown here is derived from an EMBL/GenBank/DDBJ whole genome shotgun (WGS) entry which is preliminary data.</text>
</comment>
<dbReference type="Proteomes" id="UP000634004">
    <property type="component" value="Unassembled WGS sequence"/>
</dbReference>
<dbReference type="InterPro" id="IPR051257">
    <property type="entry name" value="Diverse_CBS-Domain"/>
</dbReference>
<dbReference type="SMART" id="SM00116">
    <property type="entry name" value="CBS"/>
    <property type="match status" value="2"/>
</dbReference>
<feature type="domain" description="CBS" evidence="3">
    <location>
        <begin position="8"/>
        <end position="70"/>
    </location>
</feature>
<reference evidence="4" key="2">
    <citation type="submission" date="2020-09" db="EMBL/GenBank/DDBJ databases">
        <authorList>
            <person name="Sun Q."/>
            <person name="Kim S."/>
        </authorList>
    </citation>
    <scope>NUCLEOTIDE SEQUENCE</scope>
    <source>
        <strain evidence="4">KCTC 32513</strain>
    </source>
</reference>
<keyword evidence="1 2" id="KW-0129">CBS domain</keyword>
<dbReference type="PANTHER" id="PTHR43080:SF2">
    <property type="entry name" value="CBS DOMAIN-CONTAINING PROTEIN"/>
    <property type="match status" value="1"/>
</dbReference>
<organism evidence="4 5">
    <name type="scientific">Algimonas arctica</name>
    <dbReference type="NCBI Taxonomy" id="1479486"/>
    <lineage>
        <taxon>Bacteria</taxon>
        <taxon>Pseudomonadati</taxon>
        <taxon>Pseudomonadota</taxon>
        <taxon>Alphaproteobacteria</taxon>
        <taxon>Maricaulales</taxon>
        <taxon>Robiginitomaculaceae</taxon>
        <taxon>Algimonas</taxon>
    </lineage>
</organism>
<dbReference type="PROSITE" id="PS51371">
    <property type="entry name" value="CBS"/>
    <property type="match status" value="2"/>
</dbReference>